<dbReference type="CDD" id="cd17546">
    <property type="entry name" value="REC_hyHK_CKI1_RcsC-like"/>
    <property type="match status" value="1"/>
</dbReference>
<dbReference type="Gene3D" id="3.40.50.10970">
    <property type="match status" value="1"/>
</dbReference>
<feature type="domain" description="Response regulatory" evidence="8">
    <location>
        <begin position="835"/>
        <end position="949"/>
    </location>
</feature>
<dbReference type="InterPro" id="IPR036890">
    <property type="entry name" value="HATPase_C_sf"/>
</dbReference>
<dbReference type="SUPFAM" id="SSF52172">
    <property type="entry name" value="CheY-like"/>
    <property type="match status" value="2"/>
</dbReference>
<keyword evidence="5" id="KW-0547">Nucleotide-binding</keyword>
<dbReference type="Pfam" id="PF09456">
    <property type="entry name" value="RcsC"/>
    <property type="match status" value="1"/>
</dbReference>
<dbReference type="SUPFAM" id="SSF47384">
    <property type="entry name" value="Homodimeric domain of signal transducing histidine kinase"/>
    <property type="match status" value="1"/>
</dbReference>
<evidence type="ECO:0000256" key="2">
    <source>
        <dbReference type="ARBA" id="ARBA00022553"/>
    </source>
</evidence>
<dbReference type="Pfam" id="PF02518">
    <property type="entry name" value="HATPase_c"/>
    <property type="match status" value="1"/>
</dbReference>
<evidence type="ECO:0000256" key="4">
    <source>
        <dbReference type="ARBA" id="ARBA00022777"/>
    </source>
</evidence>
<protein>
    <recommendedName>
        <fullName evidence="5">Sensor histidine kinase RcsC</fullName>
        <ecNumber evidence="5">2.7.13.3</ecNumber>
    </recommendedName>
</protein>
<keyword evidence="11" id="KW-1185">Reference proteome</keyword>
<dbReference type="EC" id="2.7.13.3" evidence="5"/>
<dbReference type="SMART" id="SM00388">
    <property type="entry name" value="HisKA"/>
    <property type="match status" value="1"/>
</dbReference>
<dbReference type="SMART" id="SM00387">
    <property type="entry name" value="HATPase_c"/>
    <property type="match status" value="1"/>
</dbReference>
<evidence type="ECO:0000313" key="10">
    <source>
        <dbReference type="EMBL" id="MBI6547400.1"/>
    </source>
</evidence>
<dbReference type="CDD" id="cd00082">
    <property type="entry name" value="HisKA"/>
    <property type="match status" value="1"/>
</dbReference>
<dbReference type="SUPFAM" id="SSF55874">
    <property type="entry name" value="ATPase domain of HSP90 chaperone/DNA topoisomerase II/histidine kinase"/>
    <property type="match status" value="1"/>
</dbReference>
<dbReference type="InterPro" id="IPR038388">
    <property type="entry name" value="RcsC_C_sf"/>
</dbReference>
<dbReference type="CDD" id="cd16922">
    <property type="entry name" value="HATPase_EvgS-ArcB-TorS-like"/>
    <property type="match status" value="1"/>
</dbReference>
<feature type="domain" description="ABL" evidence="9">
    <location>
        <begin position="705"/>
        <end position="805"/>
    </location>
</feature>
<dbReference type="PRINTS" id="PR00344">
    <property type="entry name" value="BCTRLSENSOR"/>
</dbReference>
<comment type="PTM">
    <text evidence="5">Autophosphorylated. Activation probably requires a transfer of a phosphate group from a His in the transmitter domain to an Asp in the receiver domain.</text>
</comment>
<dbReference type="PROSITE" id="PS50109">
    <property type="entry name" value="HIS_KIN"/>
    <property type="match status" value="1"/>
</dbReference>
<reference evidence="10 11" key="1">
    <citation type="submission" date="2020-08" db="EMBL/GenBank/DDBJ databases">
        <title>Description of Xenorhabdus lircayensis sp. nov., the symbiotic bacterium associated with the entomopathogenic nematode Steirnernema unicornum.</title>
        <authorList>
            <person name="Castaneda-Alvarez C."/>
            <person name="Prodan S."/>
            <person name="Zamorano A."/>
            <person name="San-Blas E."/>
            <person name="Aballay E."/>
        </authorList>
    </citation>
    <scope>NUCLEOTIDE SEQUENCE [LARGE SCALE GENOMIC DNA]</scope>
    <source>
        <strain evidence="10 11">VLS</strain>
    </source>
</reference>
<keyword evidence="5" id="KW-0812">Transmembrane</keyword>
<comment type="catalytic activity">
    <reaction evidence="1 5">
        <text>ATP + protein L-histidine = ADP + protein N-phospho-L-histidine.</text>
        <dbReference type="EC" id="2.7.13.3"/>
    </reaction>
</comment>
<dbReference type="InterPro" id="IPR003594">
    <property type="entry name" value="HATPase_dom"/>
</dbReference>
<dbReference type="PROSITE" id="PS50110">
    <property type="entry name" value="RESPONSE_REGULATORY"/>
    <property type="match status" value="1"/>
</dbReference>
<dbReference type="Pfam" id="PF00512">
    <property type="entry name" value="HisKA"/>
    <property type="match status" value="1"/>
</dbReference>
<dbReference type="InterPro" id="IPR019017">
    <property type="entry name" value="Sig_transdc_His_kin_a/b-loop_C"/>
</dbReference>
<comment type="subcellular location">
    <subcellularLocation>
        <location evidence="5">Cell inner membrane</location>
        <topology evidence="5">Multi-pass membrane protein</topology>
    </subcellularLocation>
</comment>
<feature type="transmembrane region" description="Helical" evidence="5">
    <location>
        <begin position="16"/>
        <end position="38"/>
    </location>
</feature>
<dbReference type="InterPro" id="IPR036097">
    <property type="entry name" value="HisK_dim/P_sf"/>
</dbReference>
<comment type="subunit">
    <text evidence="5">Interacts with RcsD.</text>
</comment>
<accession>A0ABS0U0K8</accession>
<dbReference type="InterPro" id="IPR005467">
    <property type="entry name" value="His_kinase_dom"/>
</dbReference>
<dbReference type="NCBIfam" id="NF008099">
    <property type="entry name" value="PRK10841.1"/>
    <property type="match status" value="1"/>
</dbReference>
<evidence type="ECO:0000313" key="11">
    <source>
        <dbReference type="Proteomes" id="UP000696184"/>
    </source>
</evidence>
<dbReference type="InterPro" id="IPR011006">
    <property type="entry name" value="CheY-like_superfamily"/>
</dbReference>
<keyword evidence="5" id="KW-0067">ATP-binding</keyword>
<dbReference type="EMBL" id="JACOII010000010">
    <property type="protein sequence ID" value="MBI6547400.1"/>
    <property type="molecule type" value="Genomic_DNA"/>
</dbReference>
<feature type="modified residue" description="Phosphohistidine; by autocatalysis" evidence="5">
    <location>
        <position position="479"/>
    </location>
</feature>
<dbReference type="Pfam" id="PF00072">
    <property type="entry name" value="Response_reg"/>
    <property type="match status" value="1"/>
</dbReference>
<sequence>MRYLSSFRTSLKISRYLFRVLGFMLWALGALLTSFYLANLFNEVKSDIRQEYNSNYDIAFSHMRHIANILRDIQFMAEKHLSQDNDKNLTITLPHNNSIFSYISLNPNSNCDLLRKSTHNNLNSLNQLMSFWSSNIAAMRGVNQVFIVGAQSMCMARFSSRSDIIEPSSLKKVIYENSRRLVNMEEQGREQTIFWIQPNAKADGGNLYVFTPIYINDQMIGIIGIEKTIRLETFLQKQDRPITIMLLNESNQPELQYPAKSNGKQATVIFNKQSAYFGYDENFTSLLLMRRLSPSTLHIIYSLPLKNIYDELKVNIINSVILNIISAIAIIFFVWLFERKMFAPAEDNAIRLEEHEQFNHKIVASAPVGISILRVSDGANILSNELAHNYTRMLTYEDQKRIVDIICDKTSSYIDVVTGNNNHLQISFVHSRYRNEEVAICVLIDVSTRVKMEKSLQEMASAAEQANQAKSMFLATVSHELRTPLYGIIGNLELIQSHSLPSESARLLATMNNSSSLLLKIISDILDFSKIESKQLKIEPKDFSCKEIISHVISNYLPLIAKKGLGLYCYIEPEVPDIIRNDPVRLQQIISNLLNNAIKFTASGCVVIEITSRHGYLYIGIKDTGLGIEDKLQFQLFEPFFQISANKESSSQGTGLGLAICEKLINLMDGDIEFVSQKYVGSIFSIRLPLYGAKFHAKQLSKQRANQKILLAICNHFLEKYLQNFLSQNHFQVALYDEGKIDGTELLISDQPNEPNISVHYRIEISEKHIGPPEQIRENYWLYNTYELSDLDSMLDSLLAEHHFISAVPVSTIPVSTTPTSTKAMQADRHLNTVKVLVVDDHPINRHLLVDQLNSIGFKASMSNDGVDAIEHLKNNPTDIILTDVNMPNMDGYELAQYLRNKGYTKPIIGITANALAEEKQRCANVGMNDCLSKPVSLATLKEVLIQYSNIKNHIH</sequence>
<evidence type="ECO:0000256" key="6">
    <source>
        <dbReference type="PROSITE-ProRule" id="PRU00169"/>
    </source>
</evidence>
<dbReference type="SMART" id="SM00448">
    <property type="entry name" value="REC"/>
    <property type="match status" value="1"/>
</dbReference>
<feature type="transmembrane region" description="Helical" evidence="5">
    <location>
        <begin position="316"/>
        <end position="337"/>
    </location>
</feature>
<dbReference type="PANTHER" id="PTHR43047">
    <property type="entry name" value="TWO-COMPONENT HISTIDINE PROTEIN KINASE"/>
    <property type="match status" value="1"/>
</dbReference>
<keyword evidence="3 5" id="KW-0808">Transferase</keyword>
<keyword evidence="5" id="KW-1133">Transmembrane helix</keyword>
<dbReference type="InterPro" id="IPR003661">
    <property type="entry name" value="HisK_dim/P_dom"/>
</dbReference>
<evidence type="ECO:0000259" key="8">
    <source>
        <dbReference type="PROSITE" id="PS50110"/>
    </source>
</evidence>
<dbReference type="Gene3D" id="3.30.565.10">
    <property type="entry name" value="Histidine kinase-like ATPase, C-terminal domain"/>
    <property type="match status" value="1"/>
</dbReference>
<keyword evidence="5" id="KW-0472">Membrane</keyword>
<dbReference type="PANTHER" id="PTHR43047:SF64">
    <property type="entry name" value="HISTIDINE KINASE CONTAINING CHEY-HOMOLOGOUS RECEIVER DOMAIN AND PAS DOMAIN-RELATED"/>
    <property type="match status" value="1"/>
</dbReference>
<keyword evidence="4 5" id="KW-0418">Kinase</keyword>
<proteinExistence type="inferred from homology"/>
<dbReference type="InterPro" id="IPR001789">
    <property type="entry name" value="Sig_transdc_resp-reg_receiver"/>
</dbReference>
<dbReference type="InterPro" id="IPR030856">
    <property type="entry name" value="RcsC"/>
</dbReference>
<evidence type="ECO:0000256" key="3">
    <source>
        <dbReference type="ARBA" id="ARBA00022679"/>
    </source>
</evidence>
<evidence type="ECO:0000259" key="7">
    <source>
        <dbReference type="PROSITE" id="PS50109"/>
    </source>
</evidence>
<comment type="caution">
    <text evidence="10">The sequence shown here is derived from an EMBL/GenBank/DDBJ whole genome shotgun (WGS) entry which is preliminary data.</text>
</comment>
<dbReference type="PROSITE" id="PS51426">
    <property type="entry name" value="ABL"/>
    <property type="match status" value="1"/>
</dbReference>
<dbReference type="Gene3D" id="1.10.287.130">
    <property type="match status" value="1"/>
</dbReference>
<dbReference type="GO" id="GO:0004673">
    <property type="term" value="F:protein histidine kinase activity"/>
    <property type="evidence" value="ECO:0007669"/>
    <property type="project" value="UniProtKB-EC"/>
</dbReference>
<keyword evidence="2 5" id="KW-0597">Phosphoprotein</keyword>
<keyword evidence="5" id="KW-1003">Cell membrane</keyword>
<name>A0ABS0U0K8_9GAMM</name>
<keyword evidence="5" id="KW-0902">Two-component regulatory system</keyword>
<evidence type="ECO:0000256" key="1">
    <source>
        <dbReference type="ARBA" id="ARBA00000085"/>
    </source>
</evidence>
<evidence type="ECO:0000259" key="9">
    <source>
        <dbReference type="PROSITE" id="PS51426"/>
    </source>
</evidence>
<keyword evidence="5" id="KW-0997">Cell inner membrane</keyword>
<organism evidence="10 11">
    <name type="scientific">Xenorhabdus lircayensis</name>
    <dbReference type="NCBI Taxonomy" id="2763499"/>
    <lineage>
        <taxon>Bacteria</taxon>
        <taxon>Pseudomonadati</taxon>
        <taxon>Pseudomonadota</taxon>
        <taxon>Gammaproteobacteria</taxon>
        <taxon>Enterobacterales</taxon>
        <taxon>Morganellaceae</taxon>
        <taxon>Xenorhabdus</taxon>
    </lineage>
</organism>
<dbReference type="Gene3D" id="3.40.50.2300">
    <property type="match status" value="1"/>
</dbReference>
<dbReference type="InterPro" id="IPR004358">
    <property type="entry name" value="Sig_transdc_His_kin-like_C"/>
</dbReference>
<dbReference type="Proteomes" id="UP000696184">
    <property type="component" value="Unassembled WGS sequence"/>
</dbReference>
<comment type="function">
    <text evidence="5">Component of the Rcs signaling system, which controls transcription of numerous genes. RcsC functions as a membrane-associated protein kinase that phosphorylates RcsD in response to environmental signals. The phosphoryl group is then transferred to the response regulator RcsB.</text>
</comment>
<gene>
    <name evidence="5 10" type="primary">rcsC</name>
    <name evidence="10" type="ORF">H8A87_01220</name>
</gene>
<comment type="similarity">
    <text evidence="5">Belongs to the RcsC family.</text>
</comment>
<evidence type="ECO:0000256" key="5">
    <source>
        <dbReference type="HAMAP-Rule" id="MF_00979"/>
    </source>
</evidence>
<dbReference type="HAMAP" id="MF_00979">
    <property type="entry name" value="RcsC"/>
    <property type="match status" value="1"/>
</dbReference>
<feature type="modified residue" description="4-aspartylphosphate" evidence="5 6">
    <location>
        <position position="884"/>
    </location>
</feature>
<dbReference type="RefSeq" id="WP_198688207.1">
    <property type="nucleotide sequence ID" value="NZ_CAWPUD010000002.1"/>
</dbReference>
<feature type="domain" description="Histidine kinase" evidence="7">
    <location>
        <begin position="476"/>
        <end position="692"/>
    </location>
</feature>